<dbReference type="Proteomes" id="UP000035369">
    <property type="component" value="Unassembled WGS sequence"/>
</dbReference>
<feature type="region of interest" description="Disordered" evidence="1">
    <location>
        <begin position="250"/>
        <end position="269"/>
    </location>
</feature>
<sequence>MVCAATQPTLPPAACDLVPYAQSLGLVRLAAWYALELSTSTVAPFSTGTALSHSLLGRLEDAGAIRVSQSPEPGIRRSLYEPLAWFYPTDWGNPHDLQVRLHSTLVELAARPDALDAKLELWGELAHAEIETYLTHLLRRHTLEPAGAHLIMHVMADEWANHSLARKRYLAWYGARGAAAAFLRTGMNQEAARNAMLEEMRRRARWLTSRSTNNALARDEYRFVPDPNWKRPVLLDVFLSMLLPEGTSYWSDVPKPKHGPQSKVERTPP</sequence>
<gene>
    <name evidence="2" type="ORF">XP315_20905</name>
</gene>
<dbReference type="EMBL" id="JZUY01000051">
    <property type="protein sequence ID" value="KLC02017.1"/>
    <property type="molecule type" value="Genomic_DNA"/>
</dbReference>
<protein>
    <recommendedName>
        <fullName evidence="4">MarR family transcriptional regulator</fullName>
    </recommendedName>
</protein>
<evidence type="ECO:0008006" key="4">
    <source>
        <dbReference type="Google" id="ProtNLM"/>
    </source>
</evidence>
<proteinExistence type="predicted"/>
<accession>A0ABR5EMC0</accession>
<reference evidence="2 3" key="1">
    <citation type="submission" date="2015-02" db="EMBL/GenBank/DDBJ databases">
        <title>Whole genome sequencing of multiple isolates of three species of pepper and tomato-infecting xanthomonads reveals genetic diversity in field strains and pinpoints effectors responsible for host specificity.</title>
        <authorList>
            <person name="Schwartz A."/>
            <person name="Dahlbeck D."/>
            <person name="Staskawicz B."/>
            <person name="Bart R."/>
            <person name="Potnis N."/>
            <person name="Minsavage G."/>
            <person name="Timilsina S."/>
            <person name="Goss E."/>
            <person name="Jones J."/>
            <person name="Vallad G."/>
            <person name="Barak J."/>
            <person name="Miller S."/>
            <person name="Ritchie D."/>
            <person name="Martins J.Jr."/>
            <person name="Patane J.S."/>
            <person name="Setubal J.C."/>
        </authorList>
    </citation>
    <scope>NUCLEOTIDE SEQUENCE [LARGE SCALE GENOMIC DNA]</scope>
    <source>
        <strain evidence="2 3">Xp3-15</strain>
    </source>
</reference>
<comment type="caution">
    <text evidence="2">The sequence shown here is derived from an EMBL/GenBank/DDBJ whole genome shotgun (WGS) entry which is preliminary data.</text>
</comment>
<evidence type="ECO:0000313" key="2">
    <source>
        <dbReference type="EMBL" id="KLC02017.1"/>
    </source>
</evidence>
<evidence type="ECO:0000256" key="1">
    <source>
        <dbReference type="SAM" id="MobiDB-lite"/>
    </source>
</evidence>
<evidence type="ECO:0000313" key="3">
    <source>
        <dbReference type="Proteomes" id="UP000035369"/>
    </source>
</evidence>
<name>A0ABR5EMC0_XANPE</name>
<organism evidence="2 3">
    <name type="scientific">Xanthomonas perforans</name>
    <dbReference type="NCBI Taxonomy" id="442694"/>
    <lineage>
        <taxon>Bacteria</taxon>
        <taxon>Pseudomonadati</taxon>
        <taxon>Pseudomonadota</taxon>
        <taxon>Gammaproteobacteria</taxon>
        <taxon>Lysobacterales</taxon>
        <taxon>Lysobacteraceae</taxon>
        <taxon>Xanthomonas</taxon>
    </lineage>
</organism>
<keyword evidence="3" id="KW-1185">Reference proteome</keyword>